<reference evidence="1" key="5">
    <citation type="journal article" date="2021" name="G3 (Bethesda)">
        <title>Aegilops tauschii genome assembly Aet v5.0 features greater sequence contiguity and improved annotation.</title>
        <authorList>
            <person name="Wang L."/>
            <person name="Zhu T."/>
            <person name="Rodriguez J.C."/>
            <person name="Deal K.R."/>
            <person name="Dubcovsky J."/>
            <person name="McGuire P.E."/>
            <person name="Lux T."/>
            <person name="Spannagl M."/>
            <person name="Mayer K.F.X."/>
            <person name="Baldrich P."/>
            <person name="Meyers B.C."/>
            <person name="Huo N."/>
            <person name="Gu Y.Q."/>
            <person name="Zhou H."/>
            <person name="Devos K.M."/>
            <person name="Bennetzen J.L."/>
            <person name="Unver T."/>
            <person name="Budak H."/>
            <person name="Gulick P.J."/>
            <person name="Galiba G."/>
            <person name="Kalapos B."/>
            <person name="Nelson D.R."/>
            <person name="Li P."/>
            <person name="You F.M."/>
            <person name="Luo M.C."/>
            <person name="Dvorak J."/>
        </authorList>
    </citation>
    <scope>NUCLEOTIDE SEQUENCE [LARGE SCALE GENOMIC DNA]</scope>
    <source>
        <strain evidence="1">cv. AL8/78</strain>
    </source>
</reference>
<reference evidence="1" key="4">
    <citation type="submission" date="2019-03" db="UniProtKB">
        <authorList>
            <consortium name="EnsemblPlants"/>
        </authorList>
    </citation>
    <scope>IDENTIFICATION</scope>
</reference>
<sequence length="81" mass="8652">MWLVLHGRCLTGSLRSSDHGARQDALPSPRPFSQLSCLIVELPLPAAAHLDVAFWLQALAGCSVASHVCTPGGLCRYVNVL</sequence>
<name>A0A453IXV9_AEGTS</name>
<dbReference type="EnsemblPlants" id="AET4Gv20721900.4">
    <property type="protein sequence ID" value="AET4Gv20721900.4"/>
    <property type="gene ID" value="AET4Gv20721900"/>
</dbReference>
<keyword evidence="2" id="KW-1185">Reference proteome</keyword>
<evidence type="ECO:0000313" key="1">
    <source>
        <dbReference type="EnsemblPlants" id="AET4Gv20721900.4"/>
    </source>
</evidence>
<reference evidence="2" key="2">
    <citation type="journal article" date="2017" name="Nat. Plants">
        <title>The Aegilops tauschii genome reveals multiple impacts of transposons.</title>
        <authorList>
            <person name="Zhao G."/>
            <person name="Zou C."/>
            <person name="Li K."/>
            <person name="Wang K."/>
            <person name="Li T."/>
            <person name="Gao L."/>
            <person name="Zhang X."/>
            <person name="Wang H."/>
            <person name="Yang Z."/>
            <person name="Liu X."/>
            <person name="Jiang W."/>
            <person name="Mao L."/>
            <person name="Kong X."/>
            <person name="Jiao Y."/>
            <person name="Jia J."/>
        </authorList>
    </citation>
    <scope>NUCLEOTIDE SEQUENCE [LARGE SCALE GENOMIC DNA]</scope>
    <source>
        <strain evidence="2">cv. AL8/78</strain>
    </source>
</reference>
<protein>
    <submittedName>
        <fullName evidence="1">Uncharacterized protein</fullName>
    </submittedName>
</protein>
<accession>A0A453IXV9</accession>
<dbReference type="Proteomes" id="UP000015105">
    <property type="component" value="Chromosome 4D"/>
</dbReference>
<reference evidence="2" key="1">
    <citation type="journal article" date="2014" name="Science">
        <title>Ancient hybridizations among the ancestral genomes of bread wheat.</title>
        <authorList>
            <consortium name="International Wheat Genome Sequencing Consortium,"/>
            <person name="Marcussen T."/>
            <person name="Sandve S.R."/>
            <person name="Heier L."/>
            <person name="Spannagl M."/>
            <person name="Pfeifer M."/>
            <person name="Jakobsen K.S."/>
            <person name="Wulff B.B."/>
            <person name="Steuernagel B."/>
            <person name="Mayer K.F."/>
            <person name="Olsen O.A."/>
        </authorList>
    </citation>
    <scope>NUCLEOTIDE SEQUENCE [LARGE SCALE GENOMIC DNA]</scope>
    <source>
        <strain evidence="2">cv. AL8/78</strain>
    </source>
</reference>
<proteinExistence type="predicted"/>
<reference evidence="1" key="3">
    <citation type="journal article" date="2017" name="Nature">
        <title>Genome sequence of the progenitor of the wheat D genome Aegilops tauschii.</title>
        <authorList>
            <person name="Luo M.C."/>
            <person name="Gu Y.Q."/>
            <person name="Puiu D."/>
            <person name="Wang H."/>
            <person name="Twardziok S.O."/>
            <person name="Deal K.R."/>
            <person name="Huo N."/>
            <person name="Zhu T."/>
            <person name="Wang L."/>
            <person name="Wang Y."/>
            <person name="McGuire P.E."/>
            <person name="Liu S."/>
            <person name="Long H."/>
            <person name="Ramasamy R.K."/>
            <person name="Rodriguez J.C."/>
            <person name="Van S.L."/>
            <person name="Yuan L."/>
            <person name="Wang Z."/>
            <person name="Xia Z."/>
            <person name="Xiao L."/>
            <person name="Anderson O.D."/>
            <person name="Ouyang S."/>
            <person name="Liang Y."/>
            <person name="Zimin A.V."/>
            <person name="Pertea G."/>
            <person name="Qi P."/>
            <person name="Bennetzen J.L."/>
            <person name="Dai X."/>
            <person name="Dawson M.W."/>
            <person name="Muller H.G."/>
            <person name="Kugler K."/>
            <person name="Rivarola-Duarte L."/>
            <person name="Spannagl M."/>
            <person name="Mayer K.F.X."/>
            <person name="Lu F.H."/>
            <person name="Bevan M.W."/>
            <person name="Leroy P."/>
            <person name="Li P."/>
            <person name="You F.M."/>
            <person name="Sun Q."/>
            <person name="Liu Z."/>
            <person name="Lyons E."/>
            <person name="Wicker T."/>
            <person name="Salzberg S.L."/>
            <person name="Devos K.M."/>
            <person name="Dvorak J."/>
        </authorList>
    </citation>
    <scope>NUCLEOTIDE SEQUENCE [LARGE SCALE GENOMIC DNA]</scope>
    <source>
        <strain evidence="1">cv. AL8/78</strain>
    </source>
</reference>
<dbReference type="AlphaFoldDB" id="A0A453IXV9"/>
<organism evidence="1 2">
    <name type="scientific">Aegilops tauschii subsp. strangulata</name>
    <name type="common">Goatgrass</name>
    <dbReference type="NCBI Taxonomy" id="200361"/>
    <lineage>
        <taxon>Eukaryota</taxon>
        <taxon>Viridiplantae</taxon>
        <taxon>Streptophyta</taxon>
        <taxon>Embryophyta</taxon>
        <taxon>Tracheophyta</taxon>
        <taxon>Spermatophyta</taxon>
        <taxon>Magnoliopsida</taxon>
        <taxon>Liliopsida</taxon>
        <taxon>Poales</taxon>
        <taxon>Poaceae</taxon>
        <taxon>BOP clade</taxon>
        <taxon>Pooideae</taxon>
        <taxon>Triticodae</taxon>
        <taxon>Triticeae</taxon>
        <taxon>Triticinae</taxon>
        <taxon>Aegilops</taxon>
    </lineage>
</organism>
<evidence type="ECO:0000313" key="2">
    <source>
        <dbReference type="Proteomes" id="UP000015105"/>
    </source>
</evidence>
<dbReference type="Gramene" id="AET4Gv20721900.4">
    <property type="protein sequence ID" value="AET4Gv20721900.4"/>
    <property type="gene ID" value="AET4Gv20721900"/>
</dbReference>